<sequence>VLDTILKDEKKNIGNKMITVKENSSVKISGKSGVYKLDFIHVTHSTLQCTNIAFHTPEGIFYYAVDFKLDDTPVMGSPPNYKKMLKKPS</sequence>
<dbReference type="Gene3D" id="3.60.15.10">
    <property type="entry name" value="Ribonuclease Z/Hydroxyacylglutathione hydrolase-like"/>
    <property type="match status" value="1"/>
</dbReference>
<name>X1LF22_9ZZZZ</name>
<gene>
    <name evidence="1" type="ORF">S03H2_68882</name>
</gene>
<protein>
    <submittedName>
        <fullName evidence="1">Uncharacterized protein</fullName>
    </submittedName>
</protein>
<reference evidence="1" key="1">
    <citation type="journal article" date="2014" name="Front. Microbiol.">
        <title>High frequency of phylogenetically diverse reductive dehalogenase-homologous genes in deep subseafloor sedimentary metagenomes.</title>
        <authorList>
            <person name="Kawai M."/>
            <person name="Futagami T."/>
            <person name="Toyoda A."/>
            <person name="Takaki Y."/>
            <person name="Nishi S."/>
            <person name="Hori S."/>
            <person name="Arai W."/>
            <person name="Tsubouchi T."/>
            <person name="Morono Y."/>
            <person name="Uchiyama I."/>
            <person name="Ito T."/>
            <person name="Fujiyama A."/>
            <person name="Inagaki F."/>
            <person name="Takami H."/>
        </authorList>
    </citation>
    <scope>NUCLEOTIDE SEQUENCE</scope>
    <source>
        <strain evidence="1">Expedition CK06-06</strain>
    </source>
</reference>
<organism evidence="1">
    <name type="scientific">marine sediment metagenome</name>
    <dbReference type="NCBI Taxonomy" id="412755"/>
    <lineage>
        <taxon>unclassified sequences</taxon>
        <taxon>metagenomes</taxon>
        <taxon>ecological metagenomes</taxon>
    </lineage>
</organism>
<dbReference type="SUPFAM" id="SSF56281">
    <property type="entry name" value="Metallo-hydrolase/oxidoreductase"/>
    <property type="match status" value="1"/>
</dbReference>
<accession>X1LF22</accession>
<proteinExistence type="predicted"/>
<feature type="non-terminal residue" evidence="1">
    <location>
        <position position="1"/>
    </location>
</feature>
<dbReference type="AlphaFoldDB" id="X1LF22"/>
<dbReference type="InterPro" id="IPR036866">
    <property type="entry name" value="RibonucZ/Hydroxyglut_hydro"/>
</dbReference>
<comment type="caution">
    <text evidence="1">The sequence shown here is derived from an EMBL/GenBank/DDBJ whole genome shotgun (WGS) entry which is preliminary data.</text>
</comment>
<dbReference type="EMBL" id="BARU01045379">
    <property type="protein sequence ID" value="GAH92748.1"/>
    <property type="molecule type" value="Genomic_DNA"/>
</dbReference>
<evidence type="ECO:0000313" key="1">
    <source>
        <dbReference type="EMBL" id="GAH92748.1"/>
    </source>
</evidence>